<evidence type="ECO:0000313" key="2">
    <source>
        <dbReference type="Proteomes" id="UP000181897"/>
    </source>
</evidence>
<dbReference type="SUPFAM" id="SSF53448">
    <property type="entry name" value="Nucleotide-diphospho-sugar transferases"/>
    <property type="match status" value="1"/>
</dbReference>
<proteinExistence type="predicted"/>
<dbReference type="Pfam" id="PF13704">
    <property type="entry name" value="Glyco_tranf_2_4"/>
    <property type="match status" value="1"/>
</dbReference>
<gene>
    <name evidence="1" type="ORF">BOO69_01910</name>
</gene>
<dbReference type="AlphaFoldDB" id="A0A1J0WDP1"/>
<dbReference type="RefSeq" id="WP_071969805.1">
    <property type="nucleotide sequence ID" value="NZ_CP018076.1"/>
</dbReference>
<evidence type="ECO:0008006" key="3">
    <source>
        <dbReference type="Google" id="ProtNLM"/>
    </source>
</evidence>
<dbReference type="InterPro" id="IPR029044">
    <property type="entry name" value="Nucleotide-diphossugar_trans"/>
</dbReference>
<evidence type="ECO:0000313" key="1">
    <source>
        <dbReference type="EMBL" id="APE42304.1"/>
    </source>
</evidence>
<dbReference type="KEGG" id="suam:BOO69_01910"/>
<dbReference type="EMBL" id="CP018076">
    <property type="protein sequence ID" value="APE42304.1"/>
    <property type="molecule type" value="Genomic_DNA"/>
</dbReference>
<organism evidence="1 2">
    <name type="scientific">Sulfitobacter alexandrii</name>
    <dbReference type="NCBI Taxonomy" id="1917485"/>
    <lineage>
        <taxon>Bacteria</taxon>
        <taxon>Pseudomonadati</taxon>
        <taxon>Pseudomonadota</taxon>
        <taxon>Alphaproteobacteria</taxon>
        <taxon>Rhodobacterales</taxon>
        <taxon>Roseobacteraceae</taxon>
        <taxon>Sulfitobacter</taxon>
    </lineage>
</organism>
<reference evidence="1 2" key="1">
    <citation type="submission" date="2016-11" db="EMBL/GenBank/DDBJ databases">
        <title>Complete genome sequence of Sulfitobacter sp. AM1-D1, a toxic bacteria associated with marine dinoflagellate Alexandrium minutum in East China Sea.</title>
        <authorList>
            <person name="Yang Q."/>
            <person name="Zhang X."/>
            <person name="Tian X."/>
        </authorList>
    </citation>
    <scope>NUCLEOTIDE SEQUENCE [LARGE SCALE GENOMIC DNA]</scope>
    <source>
        <strain evidence="1 2">AM1-D1</strain>
    </source>
</reference>
<sequence length="313" mass="36100">MAAGKWSIVTILREPREVLERFVAWHLHQGADRIHLYFDDPQDPGIDAMRQFGERVIATPCTDAFWEELGVLEVANFTKRQNAAIMHAYRQIEDGWVAVVDGDELLWSNDRPISEMLKALPETQRSVVIRPVEYVNYPQEPEKLLFRRFIDGDMLDQVFGNFAVFMNRNRGFAGHVTGKTLTRAGLEVSRAHPHWFVDADGKRITDGALALDDGCALLHFYFLNYADWRRKADFRLKAFRNGRRDMLLARMHRLVKLGRERKLRFLWSGLHQITPSQHDLMKTNGLLLDLDVDMAGIVGRYFAPVEEPLRLAG</sequence>
<dbReference type="STRING" id="1917485.BOO69_01910"/>
<accession>A0A1J0WDP1</accession>
<name>A0A1J0WDP1_9RHOB</name>
<protein>
    <recommendedName>
        <fullName evidence="3">Glycosyltransferase family 2 protein</fullName>
    </recommendedName>
</protein>
<dbReference type="OrthoDB" id="7203640at2"/>
<dbReference type="Proteomes" id="UP000181897">
    <property type="component" value="Chromosome"/>
</dbReference>
<keyword evidence="2" id="KW-1185">Reference proteome</keyword>